<organism evidence="1 2">
    <name type="scientific">Microlunatus ginsengisoli</name>
    <dbReference type="NCBI Taxonomy" id="363863"/>
    <lineage>
        <taxon>Bacteria</taxon>
        <taxon>Bacillati</taxon>
        <taxon>Actinomycetota</taxon>
        <taxon>Actinomycetes</taxon>
        <taxon>Propionibacteriales</taxon>
        <taxon>Propionibacteriaceae</taxon>
        <taxon>Microlunatus</taxon>
    </lineage>
</organism>
<dbReference type="Proteomes" id="UP001501490">
    <property type="component" value="Unassembled WGS sequence"/>
</dbReference>
<dbReference type="InterPro" id="IPR004888">
    <property type="entry name" value="Glycoside_hydrolase_63"/>
</dbReference>
<dbReference type="EMBL" id="BAABAB010000002">
    <property type="protein sequence ID" value="GAA3604019.1"/>
    <property type="molecule type" value="Genomic_DNA"/>
</dbReference>
<evidence type="ECO:0000313" key="1">
    <source>
        <dbReference type="EMBL" id="GAA3604019.1"/>
    </source>
</evidence>
<dbReference type="PANTHER" id="PTHR10412:SF10">
    <property type="entry name" value="GLYCOSYL HYDROLASE FAMILY 63 C-TERMINAL DOMAIN-CONTAINING PROTEIN"/>
    <property type="match status" value="1"/>
</dbReference>
<comment type="caution">
    <text evidence="1">The sequence shown here is derived from an EMBL/GenBank/DDBJ whole genome shotgun (WGS) entry which is preliminary data.</text>
</comment>
<dbReference type="RefSeq" id="WP_344801214.1">
    <property type="nucleotide sequence ID" value="NZ_BAABAB010000002.1"/>
</dbReference>
<gene>
    <name evidence="1" type="ORF">GCM10022236_02200</name>
</gene>
<sequence>MTAEHRRLAEATARAEDDLTGANPWYEWGPYLSERAWGTVREDYSDSGDAWSSFPHDHARSRAYRWNEDGMAGISEIGHDLCLAVALWNGVDPILKERMFGLTGPEGNHGEDVNEYWWYIDGLPSHAWLRWRYHYPQAAFPYQRLVEENSRRSHDDPEFELMDTGVFDDDRYWVVETSYAKASPTEVLARITVENHGPEEASLTER</sequence>
<reference evidence="2" key="1">
    <citation type="journal article" date="2019" name="Int. J. Syst. Evol. Microbiol.">
        <title>The Global Catalogue of Microorganisms (GCM) 10K type strain sequencing project: providing services to taxonomists for standard genome sequencing and annotation.</title>
        <authorList>
            <consortium name="The Broad Institute Genomics Platform"/>
            <consortium name="The Broad Institute Genome Sequencing Center for Infectious Disease"/>
            <person name="Wu L."/>
            <person name="Ma J."/>
        </authorList>
    </citation>
    <scope>NUCLEOTIDE SEQUENCE [LARGE SCALE GENOMIC DNA]</scope>
    <source>
        <strain evidence="2">JCM 16929</strain>
    </source>
</reference>
<evidence type="ECO:0008006" key="3">
    <source>
        <dbReference type="Google" id="ProtNLM"/>
    </source>
</evidence>
<proteinExistence type="predicted"/>
<evidence type="ECO:0000313" key="2">
    <source>
        <dbReference type="Proteomes" id="UP001501490"/>
    </source>
</evidence>
<name>A0ABP6ZCQ5_9ACTN</name>
<accession>A0ABP6ZCQ5</accession>
<dbReference type="PANTHER" id="PTHR10412">
    <property type="entry name" value="MANNOSYL-OLIGOSACCHARIDE GLUCOSIDASE"/>
    <property type="match status" value="1"/>
</dbReference>
<keyword evidence="2" id="KW-1185">Reference proteome</keyword>
<protein>
    <recommendedName>
        <fullName evidence="3">Glucosidase</fullName>
    </recommendedName>
</protein>